<keyword evidence="3" id="KW-1185">Reference proteome</keyword>
<accession>K5BKU1</accession>
<dbReference type="eggNOG" id="COG0179">
    <property type="taxonomic scope" value="Bacteria"/>
</dbReference>
<dbReference type="GO" id="GO:0003824">
    <property type="term" value="F:catalytic activity"/>
    <property type="evidence" value="ECO:0007669"/>
    <property type="project" value="InterPro"/>
</dbReference>
<dbReference type="PATRIC" id="fig|1122247.3.peg.543"/>
<dbReference type="InterPro" id="IPR036663">
    <property type="entry name" value="Fumarylacetoacetase_C_sf"/>
</dbReference>
<proteinExistence type="predicted"/>
<dbReference type="STRING" id="1122247.GCA_000379865_02012"/>
<evidence type="ECO:0000256" key="1">
    <source>
        <dbReference type="SAM" id="MobiDB-lite"/>
    </source>
</evidence>
<organism evidence="2 3">
    <name type="scientific">Mycolicibacterium hassiacum (strain DSM 44199 / CIP 105218 / JCM 12690 / 3849)</name>
    <name type="common">Mycobacterium hassiacum</name>
    <dbReference type="NCBI Taxonomy" id="1122247"/>
    <lineage>
        <taxon>Bacteria</taxon>
        <taxon>Bacillati</taxon>
        <taxon>Actinomycetota</taxon>
        <taxon>Actinomycetes</taxon>
        <taxon>Mycobacteriales</taxon>
        <taxon>Mycobacteriaceae</taxon>
        <taxon>Mycolicibacterium</taxon>
    </lineage>
</organism>
<dbReference type="InterPro" id="IPR036866">
    <property type="entry name" value="RibonucZ/Hydroxyglut_hydro"/>
</dbReference>
<evidence type="ECO:0000313" key="3">
    <source>
        <dbReference type="Proteomes" id="UP000006265"/>
    </source>
</evidence>
<dbReference type="SUPFAM" id="SSF56529">
    <property type="entry name" value="FAH"/>
    <property type="match status" value="1"/>
</dbReference>
<dbReference type="SMART" id="SM00849">
    <property type="entry name" value="Lactamase_B"/>
    <property type="match status" value="1"/>
</dbReference>
<gene>
    <name evidence="2" type="ORF">C731_0567</name>
</gene>
<dbReference type="PANTHER" id="PTHR43211:SF1">
    <property type="entry name" value="BLL6422 PROTEIN"/>
    <property type="match status" value="1"/>
</dbReference>
<dbReference type="PANTHER" id="PTHR43211">
    <property type="entry name" value="FUMARYLACETOACETATE HYDROLASE"/>
    <property type="match status" value="1"/>
</dbReference>
<evidence type="ECO:0000313" key="2">
    <source>
        <dbReference type="EMBL" id="EKF25454.1"/>
    </source>
</evidence>
<reference evidence="2 3" key="1">
    <citation type="journal article" date="2012" name="J. Bacteriol.">
        <title>Genome sequence of Mycobacterium hassiacum DSM 44199, a rare source of heat-stable mycobacterial proteins.</title>
        <authorList>
            <person name="Tiago I."/>
            <person name="Maranha A."/>
            <person name="Mendes V."/>
            <person name="Alarico S."/>
            <person name="Moynihan P.J."/>
            <person name="Clarke A.J."/>
            <person name="Macedo-Ribeiro S."/>
            <person name="Pereira P.J."/>
            <person name="Empadinhas N."/>
        </authorList>
    </citation>
    <scope>NUCLEOTIDE SEQUENCE [LARGE SCALE GENOMIC DNA]</scope>
    <source>
        <strain evidence="3">DSM 44199 / CIP 105218 / JCM 12690 / 3849</strain>
    </source>
</reference>
<dbReference type="Proteomes" id="UP000006265">
    <property type="component" value="Unassembled WGS sequence"/>
</dbReference>
<sequence length="652" mass="70571">MRWATYRTSGGDRVGVVVGEGSQATIHALPHGARLIELVALGAEGLLQAGERAIHDPAEVVPVSNVELRAPIPRPPAIRDSLCFLDHMRNCQAALGGGRVLRDTWYRVPAFYFANPSGVFGPYQEVPTAPGSAWQDFELEIAAVIGTGGTDLTVEQAEQAIIGYTIFNDWSARDLQTLESQLGIGQAKGKDSGITLGPYLVTPDELEQYRTGDGRLDLAVTALVNGEVIGSGTTAAMDWTFAEVISYASRGVYLYPGEVFGSGTVPTCTLVEHLDMTNLAGFRGWLRDGDEVTLRVQGLGETRQIVRHRPAPAPLPPRANPDAAPAPTRVNPAPAKVPYRRGLHEVGDKVWAWTLPDGGYGWSNAGLVAGDGASLLVDTLFDLALTREMLDAMRPITERAPISDMVITHCNGDHTHGNQLLDPSVRIIAARDTKDEIDHEMAPEMLAFVQVVDLGPVATPYTRDRFGHFDFSGITIRNADHTFDKRMELQVGGRPVTLLNLGPAHTAADTVVHVPDAGVLFAGDLLFIGCTPIVWAGPIANWIAACDAMLALDADTVVPGHGPVTDPDGIRAVRGYFEHLIEQTDDAYRRGLPFREAADTIDLGPYADWLDAERVVVNVYQRYRELDPDTPAMDVMALLTMQAEWHAEHVAG</sequence>
<dbReference type="Gene3D" id="3.90.850.10">
    <property type="entry name" value="Fumarylacetoacetase-like, C-terminal domain"/>
    <property type="match status" value="1"/>
</dbReference>
<dbReference type="eggNOG" id="COG0491">
    <property type="taxonomic scope" value="Bacteria"/>
</dbReference>
<dbReference type="AlphaFoldDB" id="K5BKU1"/>
<comment type="caution">
    <text evidence="2">The sequence shown here is derived from an EMBL/GenBank/DDBJ whole genome shotgun (WGS) entry which is preliminary data.</text>
</comment>
<dbReference type="Pfam" id="PF00753">
    <property type="entry name" value="Lactamase_B"/>
    <property type="match status" value="1"/>
</dbReference>
<feature type="region of interest" description="Disordered" evidence="1">
    <location>
        <begin position="309"/>
        <end position="333"/>
    </location>
</feature>
<dbReference type="Gene3D" id="3.60.15.10">
    <property type="entry name" value="Ribonuclease Z/Hydroxyacylglutathione hydrolase-like"/>
    <property type="match status" value="1"/>
</dbReference>
<dbReference type="RefSeq" id="WP_005624343.1">
    <property type="nucleotide sequence ID" value="NZ_AMRA01000015.1"/>
</dbReference>
<protein>
    <submittedName>
        <fullName evidence="2">Metallo-beta-lactamase superfamily protein</fullName>
    </submittedName>
</protein>
<dbReference type="CDD" id="cd16282">
    <property type="entry name" value="metallo-hydrolase-like_MBL-fold"/>
    <property type="match status" value="1"/>
</dbReference>
<dbReference type="InterPro" id="IPR001279">
    <property type="entry name" value="Metallo-B-lactamas"/>
</dbReference>
<dbReference type="InterPro" id="IPR011234">
    <property type="entry name" value="Fumarylacetoacetase-like_C"/>
</dbReference>
<name>K5BKU1_MYCHD</name>
<dbReference type="Pfam" id="PF01557">
    <property type="entry name" value="FAA_hydrolase"/>
    <property type="match status" value="1"/>
</dbReference>
<dbReference type="SUPFAM" id="SSF56281">
    <property type="entry name" value="Metallo-hydrolase/oxidoreductase"/>
    <property type="match status" value="1"/>
</dbReference>
<dbReference type="EMBL" id="AMRA01000015">
    <property type="protein sequence ID" value="EKF25454.1"/>
    <property type="molecule type" value="Genomic_DNA"/>
</dbReference>
<dbReference type="OrthoDB" id="2273115at2"/>